<proteinExistence type="predicted"/>
<name>A0A068S2T7_9FUNG</name>
<evidence type="ECO:0000256" key="1">
    <source>
        <dbReference type="SAM" id="MobiDB-lite"/>
    </source>
</evidence>
<evidence type="ECO:0000313" key="3">
    <source>
        <dbReference type="EMBL" id="CDH56172.1"/>
    </source>
</evidence>
<organism evidence="3 4">
    <name type="scientific">Lichtheimia corymbifera JMRC:FSU:9682</name>
    <dbReference type="NCBI Taxonomy" id="1263082"/>
    <lineage>
        <taxon>Eukaryota</taxon>
        <taxon>Fungi</taxon>
        <taxon>Fungi incertae sedis</taxon>
        <taxon>Mucoromycota</taxon>
        <taxon>Mucoromycotina</taxon>
        <taxon>Mucoromycetes</taxon>
        <taxon>Mucorales</taxon>
        <taxon>Lichtheimiaceae</taxon>
        <taxon>Lichtheimia</taxon>
    </lineage>
</organism>
<dbReference type="Pfam" id="PF01926">
    <property type="entry name" value="MMR_HSR1"/>
    <property type="match status" value="1"/>
</dbReference>
<sequence length="674" mass="77052">MTSWIDCSLNDYFETVPMERVSYTQFISSTRERIVSHCTSETDFEDLDSVLYKRFKEKLSDHAPRSASRRFAAKKIWNAIKTSCLQEQYQLEKAQLAQHLKNDYLTLLTETREVVTDDMGDYINEHGGSSSSNSIGNNSSSIGNKRKASSKGKGKQKARHSIHQSSNVDVDNEDPFNDHTPSERARTSILKYRAGAQHVSEIHKQDLLYYGIVDLTPSSTSKFRDHMAEEYIHEIISLARGCHTRKSTLPNDVKDYAATIMDTVVDLPSYRIAIKESKQALKEANDGDSKWKRSVIRLMKHYRDTFSKDGTALLYAQQSEMNYACKFVSPILVELFKDIEDIDWEWGDHGYDVLKAEEELALKDDERRIKGSMPDGVFSLKDFGLLIALLEVSGPPNIKDNKHFVGDKIKLAKLLKKLLKNVRQQLKRQGDHQLYQRIKLYGLQFYEHKLYVYSLCQPDHGVYVFQQELCFHLACRVGFLPNFAPRYMRNLYKVKMLLLESRRSIEDYLNSDYMENSSDESCDSRDSVYISPRKKSRKPITSQIQHVQLVSATKGWGIQGLLRRIDEERMPTDDVYPVGATNVGKSALVNQIVSQQRTGSDKRQYRITSSPAPGTTMGTIRIPVHALGMNSNNINTPHGFQRDRFLVDTPGIINDQQLINLMPFFGSEEVSTTA</sequence>
<evidence type="ECO:0000313" key="4">
    <source>
        <dbReference type="Proteomes" id="UP000027586"/>
    </source>
</evidence>
<feature type="compositionally biased region" description="Basic residues" evidence="1">
    <location>
        <begin position="144"/>
        <end position="162"/>
    </location>
</feature>
<dbReference type="PANTHER" id="PTHR46434">
    <property type="entry name" value="GENETIC INTERACTOR OF PROHIBITINS 3, MITOCHONDRIAL"/>
    <property type="match status" value="1"/>
</dbReference>
<dbReference type="VEuPathDB" id="FungiDB:LCOR_07254.1"/>
<gene>
    <name evidence="3" type="ORF">LCOR_07254.1</name>
</gene>
<dbReference type="EMBL" id="CBTN010000035">
    <property type="protein sequence ID" value="CDH56172.1"/>
    <property type="molecule type" value="Genomic_DNA"/>
</dbReference>
<dbReference type="InterPro" id="IPR006073">
    <property type="entry name" value="GTP-bd"/>
</dbReference>
<dbReference type="Gene3D" id="3.40.50.300">
    <property type="entry name" value="P-loop containing nucleotide triphosphate hydrolases"/>
    <property type="match status" value="1"/>
</dbReference>
<comment type="caution">
    <text evidence="3">The sequence shown here is derived from an EMBL/GenBank/DDBJ whole genome shotgun (WGS) entry which is preliminary data.</text>
</comment>
<dbReference type="GO" id="GO:0005739">
    <property type="term" value="C:mitochondrion"/>
    <property type="evidence" value="ECO:0007669"/>
    <property type="project" value="TreeGrafter"/>
</dbReference>
<protein>
    <recommendedName>
        <fullName evidence="2">G domain-containing protein</fullName>
    </recommendedName>
</protein>
<dbReference type="Proteomes" id="UP000027586">
    <property type="component" value="Unassembled WGS sequence"/>
</dbReference>
<keyword evidence="4" id="KW-1185">Reference proteome</keyword>
<feature type="compositionally biased region" description="Low complexity" evidence="1">
    <location>
        <begin position="127"/>
        <end position="143"/>
    </location>
</feature>
<dbReference type="OrthoDB" id="2443197at2759"/>
<dbReference type="PANTHER" id="PTHR46434:SF1">
    <property type="entry name" value="GENETIC INTERACTOR OF PROHIBITINS 3, MITOCHONDRIAL"/>
    <property type="match status" value="1"/>
</dbReference>
<feature type="region of interest" description="Disordered" evidence="1">
    <location>
        <begin position="120"/>
        <end position="184"/>
    </location>
</feature>
<feature type="domain" description="G" evidence="2">
    <location>
        <begin position="577"/>
        <end position="654"/>
    </location>
</feature>
<dbReference type="STRING" id="1263082.A0A068S2T7"/>
<evidence type="ECO:0000259" key="2">
    <source>
        <dbReference type="Pfam" id="PF01926"/>
    </source>
</evidence>
<accession>A0A068S2T7</accession>
<dbReference type="InterPro" id="IPR050896">
    <property type="entry name" value="Mito_lipid_metab_GTPase"/>
</dbReference>
<dbReference type="SUPFAM" id="SSF52540">
    <property type="entry name" value="P-loop containing nucleoside triphosphate hydrolases"/>
    <property type="match status" value="1"/>
</dbReference>
<dbReference type="AlphaFoldDB" id="A0A068S2T7"/>
<dbReference type="GO" id="GO:0005525">
    <property type="term" value="F:GTP binding"/>
    <property type="evidence" value="ECO:0007669"/>
    <property type="project" value="InterPro"/>
</dbReference>
<dbReference type="InterPro" id="IPR027417">
    <property type="entry name" value="P-loop_NTPase"/>
</dbReference>
<reference evidence="3" key="1">
    <citation type="submission" date="2013-08" db="EMBL/GenBank/DDBJ databases">
        <title>Gene expansion shapes genome architecture in the human pathogen Lichtheimia corymbifera: an evolutionary genomics analysis in the ancient terrestrial Mucorales (Mucoromycotina).</title>
        <authorList>
            <person name="Schwartze V.U."/>
            <person name="Winter S."/>
            <person name="Shelest E."/>
            <person name="Marcet-Houben M."/>
            <person name="Horn F."/>
            <person name="Wehner S."/>
            <person name="Hoffmann K."/>
            <person name="Riege K."/>
            <person name="Sammeth M."/>
            <person name="Nowrousian M."/>
            <person name="Valiante V."/>
            <person name="Linde J."/>
            <person name="Jacobsen I.D."/>
            <person name="Marz M."/>
            <person name="Brakhage A.A."/>
            <person name="Gabaldon T."/>
            <person name="Bocker S."/>
            <person name="Voigt K."/>
        </authorList>
    </citation>
    <scope>NUCLEOTIDE SEQUENCE [LARGE SCALE GENOMIC DNA]</scope>
    <source>
        <strain evidence="3">FSU 9682</strain>
    </source>
</reference>